<dbReference type="FunCoup" id="A0A2P6NKW0">
    <property type="interactions" value="371"/>
</dbReference>
<proteinExistence type="inferred from homology"/>
<keyword evidence="5" id="KW-1185">Reference proteome</keyword>
<sequence>MSDRTFVSADSDEYKNSATILCLDTPNSSEFGIDEYEFTTGPNFKGIKLIPPGVHYIFYSAGAKYGGIGPPRSSLFMLLKPGQVRLLRWNTSTEDYDLDEELDQEEVSRYINGVRKFDFDRFLGPYPSDSERWKTLSLYITSHVMHHLESPSKRMSSVYDTTDKELEQIMKGQKERLEQSTVVVSSSNEDPTRYRPKFSSIPTSKELGKMNGSVNIQNFDKSTLCRKLRNRFDEEFGLLGELQFAFVVFLMGQSYDAFEQWKKLLSVLCQCDSAVSTNTLFFYEFSAVLHFQLKQVPSDFFEDSLSADNFLTQILRNYVEITDDDQLGEKMKKRSKKFRKYLHQRFGSTFAEKTTIQFDSDDEYAPVIVEME</sequence>
<dbReference type="PANTHER" id="PTHR12689">
    <property type="entry name" value="A1 CISTRON SPLICING FACTOR AAR2-RELATED"/>
    <property type="match status" value="1"/>
</dbReference>
<evidence type="ECO:0000256" key="1">
    <source>
        <dbReference type="ARBA" id="ARBA00006281"/>
    </source>
</evidence>
<evidence type="ECO:0008006" key="6">
    <source>
        <dbReference type="Google" id="ProtNLM"/>
    </source>
</evidence>
<evidence type="ECO:0000259" key="3">
    <source>
        <dbReference type="Pfam" id="PF20981"/>
    </source>
</evidence>
<dbReference type="Gene3D" id="2.60.34.20">
    <property type="match status" value="1"/>
</dbReference>
<evidence type="ECO:0000313" key="5">
    <source>
        <dbReference type="Proteomes" id="UP000241769"/>
    </source>
</evidence>
<dbReference type="InterPro" id="IPR038516">
    <property type="entry name" value="AAR2_N_sf"/>
</dbReference>
<reference evidence="4 5" key="1">
    <citation type="journal article" date="2018" name="Genome Biol. Evol.">
        <title>Multiple Roots of Fruiting Body Formation in Amoebozoa.</title>
        <authorList>
            <person name="Hillmann F."/>
            <person name="Forbes G."/>
            <person name="Novohradska S."/>
            <person name="Ferling I."/>
            <person name="Riege K."/>
            <person name="Groth M."/>
            <person name="Westermann M."/>
            <person name="Marz M."/>
            <person name="Spaller T."/>
            <person name="Winckler T."/>
            <person name="Schaap P."/>
            <person name="Glockner G."/>
        </authorList>
    </citation>
    <scope>NUCLEOTIDE SEQUENCE [LARGE SCALE GENOMIC DNA]</scope>
    <source>
        <strain evidence="4 5">Jena</strain>
    </source>
</reference>
<name>A0A2P6NKW0_9EUKA</name>
<dbReference type="InterPro" id="IPR007946">
    <property type="entry name" value="AAR2"/>
</dbReference>
<dbReference type="CDD" id="cd13778">
    <property type="entry name" value="Aar2_C"/>
    <property type="match status" value="1"/>
</dbReference>
<dbReference type="Pfam" id="PF05282">
    <property type="entry name" value="AAR2"/>
    <property type="match status" value="1"/>
</dbReference>
<dbReference type="InterPro" id="IPR038514">
    <property type="entry name" value="AAR2_C_sf"/>
</dbReference>
<evidence type="ECO:0000313" key="4">
    <source>
        <dbReference type="EMBL" id="PRP84601.1"/>
    </source>
</evidence>
<dbReference type="OrthoDB" id="201752at2759"/>
<dbReference type="GO" id="GO:0000244">
    <property type="term" value="P:spliceosomal tri-snRNP complex assembly"/>
    <property type="evidence" value="ECO:0007669"/>
    <property type="project" value="TreeGrafter"/>
</dbReference>
<evidence type="ECO:0000259" key="2">
    <source>
        <dbReference type="Pfam" id="PF05282"/>
    </source>
</evidence>
<gene>
    <name evidence="4" type="ORF">PROFUN_09274</name>
</gene>
<dbReference type="Proteomes" id="UP000241769">
    <property type="component" value="Unassembled WGS sequence"/>
</dbReference>
<dbReference type="InterPro" id="IPR033647">
    <property type="entry name" value="Aar2_N"/>
</dbReference>
<feature type="domain" description="AAR2 N-terminal" evidence="3">
    <location>
        <begin position="17"/>
        <end position="148"/>
    </location>
</feature>
<dbReference type="InterPro" id="IPR033648">
    <property type="entry name" value="AAR2_C"/>
</dbReference>
<feature type="domain" description="AAR2 C-terminal" evidence="2">
    <location>
        <begin position="208"/>
        <end position="349"/>
    </location>
</feature>
<dbReference type="EMBL" id="MDYQ01000060">
    <property type="protein sequence ID" value="PRP84601.1"/>
    <property type="molecule type" value="Genomic_DNA"/>
</dbReference>
<organism evidence="4 5">
    <name type="scientific">Planoprotostelium fungivorum</name>
    <dbReference type="NCBI Taxonomy" id="1890364"/>
    <lineage>
        <taxon>Eukaryota</taxon>
        <taxon>Amoebozoa</taxon>
        <taxon>Evosea</taxon>
        <taxon>Variosea</taxon>
        <taxon>Cavosteliida</taxon>
        <taxon>Cavosteliaceae</taxon>
        <taxon>Planoprotostelium</taxon>
    </lineage>
</organism>
<dbReference type="STRING" id="1890364.A0A2P6NKW0"/>
<dbReference type="PANTHER" id="PTHR12689:SF4">
    <property type="entry name" value="PROTEIN AAR2 HOMOLOG"/>
    <property type="match status" value="1"/>
</dbReference>
<protein>
    <recommendedName>
        <fullName evidence="6">Protein AAR2 homolog</fullName>
    </recommendedName>
</protein>
<dbReference type="Gene3D" id="1.25.40.550">
    <property type="entry name" value="Aar2, C-terminal domain-like"/>
    <property type="match status" value="1"/>
</dbReference>
<comment type="caution">
    <text evidence="4">The sequence shown here is derived from an EMBL/GenBank/DDBJ whole genome shotgun (WGS) entry which is preliminary data.</text>
</comment>
<dbReference type="AlphaFoldDB" id="A0A2P6NKW0"/>
<dbReference type="InParanoid" id="A0A2P6NKW0"/>
<accession>A0A2P6NKW0</accession>
<comment type="similarity">
    <text evidence="1">Belongs to the AAR2 family.</text>
</comment>
<dbReference type="Pfam" id="PF20981">
    <property type="entry name" value="AAR2_1st"/>
    <property type="match status" value="1"/>
</dbReference>
<dbReference type="CDD" id="cd13777">
    <property type="entry name" value="Aar2_N"/>
    <property type="match status" value="1"/>
</dbReference>